<dbReference type="EC" id="6.1.1.19" evidence="2"/>
<dbReference type="InterPro" id="IPR009080">
    <property type="entry name" value="tRNAsynth_Ia_anticodon-bd"/>
</dbReference>
<feature type="domain" description="DALR anticodon binding" evidence="11">
    <location>
        <begin position="1009"/>
        <end position="1123"/>
    </location>
</feature>
<dbReference type="AlphaFoldDB" id="A0A9P8WMC7"/>
<evidence type="ECO:0000256" key="2">
    <source>
        <dbReference type="ARBA" id="ARBA00012837"/>
    </source>
</evidence>
<comment type="caution">
    <text evidence="12">The sequence shown here is derived from an EMBL/GenBank/DDBJ whole genome shotgun (WGS) entry which is preliminary data.</text>
</comment>
<dbReference type="GO" id="GO:0004814">
    <property type="term" value="F:arginine-tRNA ligase activity"/>
    <property type="evidence" value="ECO:0007669"/>
    <property type="project" value="UniProtKB-EC"/>
</dbReference>
<dbReference type="GO" id="GO:0032543">
    <property type="term" value="P:mitochondrial translation"/>
    <property type="evidence" value="ECO:0007669"/>
    <property type="project" value="TreeGrafter"/>
</dbReference>
<dbReference type="GO" id="GO:0006420">
    <property type="term" value="P:arginyl-tRNA aminoacylation"/>
    <property type="evidence" value="ECO:0007669"/>
    <property type="project" value="InterPro"/>
</dbReference>
<evidence type="ECO:0000256" key="9">
    <source>
        <dbReference type="SAM" id="Coils"/>
    </source>
</evidence>
<gene>
    <name evidence="12" type="ORF">B0T10DRAFT_525194</name>
</gene>
<reference evidence="12 13" key="1">
    <citation type="journal article" date="2021" name="Nat. Commun.">
        <title>Genetic determinants of endophytism in the Arabidopsis root mycobiome.</title>
        <authorList>
            <person name="Mesny F."/>
            <person name="Miyauchi S."/>
            <person name="Thiergart T."/>
            <person name="Pickel B."/>
            <person name="Atanasova L."/>
            <person name="Karlsson M."/>
            <person name="Huettel B."/>
            <person name="Barry K.W."/>
            <person name="Haridas S."/>
            <person name="Chen C."/>
            <person name="Bauer D."/>
            <person name="Andreopoulos W."/>
            <person name="Pangilinan J."/>
            <person name="LaButti K."/>
            <person name="Riley R."/>
            <person name="Lipzen A."/>
            <person name="Clum A."/>
            <person name="Drula E."/>
            <person name="Henrissat B."/>
            <person name="Kohler A."/>
            <person name="Grigoriev I.V."/>
            <person name="Martin F.M."/>
            <person name="Hacquard S."/>
        </authorList>
    </citation>
    <scope>NUCLEOTIDE SEQUENCE [LARGE SCALE GENOMIC DNA]</scope>
    <source>
        <strain evidence="12 13">MPI-CAGE-CH-0241</strain>
    </source>
</reference>
<keyword evidence="7" id="KW-0030">Aminoacyl-tRNA synthetase</keyword>
<dbReference type="Gene3D" id="3.40.50.620">
    <property type="entry name" value="HUPs"/>
    <property type="match status" value="1"/>
</dbReference>
<evidence type="ECO:0000256" key="5">
    <source>
        <dbReference type="ARBA" id="ARBA00022840"/>
    </source>
</evidence>
<feature type="coiled-coil region" evidence="9">
    <location>
        <begin position="405"/>
        <end position="457"/>
    </location>
</feature>
<dbReference type="InterPro" id="IPR008909">
    <property type="entry name" value="DALR_anticod-bd"/>
</dbReference>
<evidence type="ECO:0000256" key="7">
    <source>
        <dbReference type="ARBA" id="ARBA00023146"/>
    </source>
</evidence>
<keyword evidence="6" id="KW-0648">Protein biosynthesis</keyword>
<dbReference type="SUPFAM" id="SSF52374">
    <property type="entry name" value="Nucleotidylyl transferase"/>
    <property type="match status" value="1"/>
</dbReference>
<name>A0A9P8WMC7_9HYPO</name>
<protein>
    <recommendedName>
        <fullName evidence="2">arginine--tRNA ligase</fullName>
        <ecNumber evidence="2">6.1.1.19</ecNumber>
    </recommendedName>
</protein>
<proteinExistence type="inferred from homology"/>
<evidence type="ECO:0000313" key="13">
    <source>
        <dbReference type="Proteomes" id="UP000777438"/>
    </source>
</evidence>
<dbReference type="GO" id="GO:0005524">
    <property type="term" value="F:ATP binding"/>
    <property type="evidence" value="ECO:0007669"/>
    <property type="project" value="UniProtKB-KW"/>
</dbReference>
<evidence type="ECO:0000256" key="10">
    <source>
        <dbReference type="SAM" id="MobiDB-lite"/>
    </source>
</evidence>
<dbReference type="SUPFAM" id="SSF55190">
    <property type="entry name" value="Arginyl-tRNA synthetase (ArgRS), N-terminal 'additional' domain"/>
    <property type="match status" value="1"/>
</dbReference>
<dbReference type="NCBIfam" id="TIGR00456">
    <property type="entry name" value="argS"/>
    <property type="match status" value="1"/>
</dbReference>
<dbReference type="PANTHER" id="PTHR11956:SF11">
    <property type="entry name" value="ARGININE--TRNA LIGASE, MITOCHONDRIAL-RELATED"/>
    <property type="match status" value="1"/>
</dbReference>
<organism evidence="12 13">
    <name type="scientific">Thelonectria olida</name>
    <dbReference type="NCBI Taxonomy" id="1576542"/>
    <lineage>
        <taxon>Eukaryota</taxon>
        <taxon>Fungi</taxon>
        <taxon>Dikarya</taxon>
        <taxon>Ascomycota</taxon>
        <taxon>Pezizomycotina</taxon>
        <taxon>Sordariomycetes</taxon>
        <taxon>Hypocreomycetidae</taxon>
        <taxon>Hypocreales</taxon>
        <taxon>Nectriaceae</taxon>
        <taxon>Thelonectria</taxon>
    </lineage>
</organism>
<dbReference type="PANTHER" id="PTHR11956">
    <property type="entry name" value="ARGINYL-TRNA SYNTHETASE"/>
    <property type="match status" value="1"/>
</dbReference>
<comment type="similarity">
    <text evidence="1">Belongs to the class-I aminoacyl-tRNA synthetase family.</text>
</comment>
<dbReference type="InterPro" id="IPR014729">
    <property type="entry name" value="Rossmann-like_a/b/a_fold"/>
</dbReference>
<dbReference type="Gene3D" id="1.10.730.10">
    <property type="entry name" value="Isoleucyl-tRNA Synthetase, Domain 1"/>
    <property type="match status" value="1"/>
</dbReference>
<sequence length="1126" mass="126867">MSRVRYFMAAEENSRIRERKAQEVESFCAGAEASDASFVPVSSGGSQFHHLVCPSAWISDQNLPRRGYGRVLSAAQLRDLLQTEAYELQAVIIGCPRQIYINHPTGSLIQALINNAPPSHVDGFRLLFEAYITPTPSPSLKIKHSVRLTSPKFSSVNPWGGRSFTLLANLPSFAIGFKDQLDARAFSNNKKRLRRRYSLSFLNPKNLKTEDCDEDHEFMRQAFLYKVNYSLMLTGKSDQYWTAVCLNEDSFEDYPRLESEEELELEGLEEEEGAEDSEDSQRTNDPDPITFTPQDNKQPRTYFLQAVATVHKRQAENYEEIKDLFEASLDYYFPGHAQDSLGDLSPSEAKKWAKDAIIHTEMVIDCLQRQRCETRNFFDHGQIKVGPDGCPKGGLFRSLTKDSLAMRCLREILEHRDELERMEREFLRIGAKFKAVREELERDTADAVSSNANAQRELAEQVHVMTIIALINTSLPSSHPSPIIVVVAMATCTVNGLTDLLGKAGLDTPVPDFPGGDIVHNPQDIFRAYLADTLQKLVQCDRVVAYEAIQPSNVTGMGDLVIVSPRLKLKDVKPKDLVSDLAHRLPRSPPFACPIPDGIHLRILSSPKTLPRLLLPYIHDRNTSYGYDTSLGLADAKAPDGPKKKVIVEFSSPNMASEFQVAHLRSTLIGSYVANIHAGMGWDVVKMNYLGDWGKQIGLLAAGWQRFGSEDEFQKAPLEHLLQVNNKIQDLFKPELEECKAAKAEGKDTTEIESRGLYEERDVFFKKMEDKDPDAIALWQRFRDATVEGYKESYSRLGIQFDEYSGESQVSAESIQEIEAALKEKGVYEEHNNSWMIDFSKHNAKGLSTAVVRYRNGTTSYLLRDLAAVLDRHKAHSFDKLIYVVAMEQEMHFNRVAKTLELIGREDLAAKIQHVAFAKITGLRDQFKDAHLLNHYLDACRLAMQASLKKEEDDDGDSDSVFVTQNEKSLEAVGVSGLFIQDLQHKRTTSYACDPKQMTPFEGETGPALQNCYARLLATLEQNTGTIDYAGMGYSSLETEDYVELLRIMAQFPDTVHASAKTLEPTVAIIYLCRLVDQIMITLDDDEEQDWTDKEDATKARMALYENARQVLENGLRMLGLSPWSP</sequence>
<evidence type="ECO:0000259" key="11">
    <source>
        <dbReference type="SMART" id="SM00836"/>
    </source>
</evidence>
<comment type="catalytic activity">
    <reaction evidence="8">
        <text>tRNA(Arg) + L-arginine + ATP = L-arginyl-tRNA(Arg) + AMP + diphosphate</text>
        <dbReference type="Rhea" id="RHEA:20301"/>
        <dbReference type="Rhea" id="RHEA-COMP:9658"/>
        <dbReference type="Rhea" id="RHEA-COMP:9673"/>
        <dbReference type="ChEBI" id="CHEBI:30616"/>
        <dbReference type="ChEBI" id="CHEBI:32682"/>
        <dbReference type="ChEBI" id="CHEBI:33019"/>
        <dbReference type="ChEBI" id="CHEBI:78442"/>
        <dbReference type="ChEBI" id="CHEBI:78513"/>
        <dbReference type="ChEBI" id="CHEBI:456215"/>
        <dbReference type="EC" id="6.1.1.19"/>
    </reaction>
</comment>
<evidence type="ECO:0000256" key="6">
    <source>
        <dbReference type="ARBA" id="ARBA00022917"/>
    </source>
</evidence>
<evidence type="ECO:0000256" key="8">
    <source>
        <dbReference type="ARBA" id="ARBA00049339"/>
    </source>
</evidence>
<dbReference type="PRINTS" id="PR01038">
    <property type="entry name" value="TRNASYNTHARG"/>
</dbReference>
<keyword evidence="4" id="KW-0547">Nucleotide-binding</keyword>
<dbReference type="GO" id="GO:0005739">
    <property type="term" value="C:mitochondrion"/>
    <property type="evidence" value="ECO:0007669"/>
    <property type="project" value="TreeGrafter"/>
</dbReference>
<dbReference type="OrthoDB" id="68056at2759"/>
<keyword evidence="5" id="KW-0067">ATP-binding</keyword>
<evidence type="ECO:0000256" key="3">
    <source>
        <dbReference type="ARBA" id="ARBA00022598"/>
    </source>
</evidence>
<dbReference type="Pfam" id="PF00750">
    <property type="entry name" value="tRNA-synt_1d"/>
    <property type="match status" value="1"/>
</dbReference>
<dbReference type="InterPro" id="IPR036695">
    <property type="entry name" value="Arg-tRNA-synth_N_sf"/>
</dbReference>
<evidence type="ECO:0000256" key="1">
    <source>
        <dbReference type="ARBA" id="ARBA00005594"/>
    </source>
</evidence>
<feature type="compositionally biased region" description="Acidic residues" evidence="10">
    <location>
        <begin position="259"/>
        <end position="278"/>
    </location>
</feature>
<dbReference type="InterPro" id="IPR001278">
    <property type="entry name" value="Arg-tRNA-ligase"/>
</dbReference>
<keyword evidence="9" id="KW-0175">Coiled coil</keyword>
<evidence type="ECO:0000256" key="4">
    <source>
        <dbReference type="ARBA" id="ARBA00022741"/>
    </source>
</evidence>
<evidence type="ECO:0000313" key="12">
    <source>
        <dbReference type="EMBL" id="KAH6900404.1"/>
    </source>
</evidence>
<keyword evidence="3" id="KW-0436">Ligase</keyword>
<dbReference type="Pfam" id="PF05746">
    <property type="entry name" value="DALR_1"/>
    <property type="match status" value="1"/>
</dbReference>
<feature type="region of interest" description="Disordered" evidence="10">
    <location>
        <begin position="256"/>
        <end position="296"/>
    </location>
</feature>
<dbReference type="Gene3D" id="3.30.1360.70">
    <property type="entry name" value="Arginyl tRNA synthetase N-terminal domain"/>
    <property type="match status" value="1"/>
</dbReference>
<dbReference type="Proteomes" id="UP000777438">
    <property type="component" value="Unassembled WGS sequence"/>
</dbReference>
<accession>A0A9P8WMC7</accession>
<dbReference type="EMBL" id="JAGPYM010000001">
    <property type="protein sequence ID" value="KAH6900404.1"/>
    <property type="molecule type" value="Genomic_DNA"/>
</dbReference>
<keyword evidence="13" id="KW-1185">Reference proteome</keyword>
<dbReference type="SUPFAM" id="SSF47323">
    <property type="entry name" value="Anticodon-binding domain of a subclass of class I aminoacyl-tRNA synthetases"/>
    <property type="match status" value="1"/>
</dbReference>
<dbReference type="InterPro" id="IPR035684">
    <property type="entry name" value="ArgRS_core"/>
</dbReference>
<dbReference type="SMART" id="SM00836">
    <property type="entry name" value="DALR_1"/>
    <property type="match status" value="1"/>
</dbReference>